<dbReference type="InterPro" id="IPR036865">
    <property type="entry name" value="CRAL-TRIO_dom_sf"/>
</dbReference>
<dbReference type="GO" id="GO:0008526">
    <property type="term" value="F:phosphatidylinositol transfer activity"/>
    <property type="evidence" value="ECO:0007669"/>
    <property type="project" value="TreeGrafter"/>
</dbReference>
<dbReference type="SMART" id="SM01100">
    <property type="entry name" value="CRAL_TRIO_N"/>
    <property type="match status" value="1"/>
</dbReference>
<dbReference type="SMART" id="SM00516">
    <property type="entry name" value="SEC14"/>
    <property type="match status" value="1"/>
</dbReference>
<dbReference type="PANTHER" id="PTHR45824">
    <property type="entry name" value="GH16843P"/>
    <property type="match status" value="1"/>
</dbReference>
<dbReference type="Pfam" id="PF03765">
    <property type="entry name" value="CRAL_TRIO_N"/>
    <property type="match status" value="1"/>
</dbReference>
<feature type="compositionally biased region" description="Acidic residues" evidence="1">
    <location>
        <begin position="282"/>
        <end position="293"/>
    </location>
</feature>
<dbReference type="Pfam" id="PF00650">
    <property type="entry name" value="CRAL_TRIO"/>
    <property type="match status" value="1"/>
</dbReference>
<name>A0AAW1MKY2_SAPOF</name>
<evidence type="ECO:0000313" key="4">
    <source>
        <dbReference type="Proteomes" id="UP001443914"/>
    </source>
</evidence>
<dbReference type="CDD" id="cd00170">
    <property type="entry name" value="SEC14"/>
    <property type="match status" value="1"/>
</dbReference>
<dbReference type="Gene3D" id="3.40.525.10">
    <property type="entry name" value="CRAL-TRIO lipid binding domain"/>
    <property type="match status" value="1"/>
</dbReference>
<keyword evidence="4" id="KW-1185">Reference proteome</keyword>
<protein>
    <recommendedName>
        <fullName evidence="2">CRAL-TRIO domain-containing protein</fullName>
    </recommendedName>
</protein>
<dbReference type="PRINTS" id="PR00180">
    <property type="entry name" value="CRETINALDHBP"/>
</dbReference>
<sequence length="329" mass="37454">MSTDSKNASILEERLKKIAEVRAAVGQLPEKLSRFASDETVARYLRARNWNVKKATKMLKETLKWRSEYKTEDICWEDIASEAETGKVYRSTSVDKKGRPVLVMRPSCQNTNSVAGQIKYVVYCMENAILNMPPNQEQMIWLVDFWNFGLANVSIKSAKETAHVLQNHYPERLGIAIMYNPPRIFEQFYRVVKPFLEPKTRNKVKFVYTDDPNSKKIMEELFNMDQLESAFGGKSTESFDIHKFAQRMKEDDNKKRSLWEKGLDPFASTRCASTTKLSSSSDNDDQTEEEESDDRSTPLSPAGESLSFSPDIGLSVTAMSLADHGDVKA</sequence>
<feature type="compositionally biased region" description="Polar residues" evidence="1">
    <location>
        <begin position="270"/>
        <end position="281"/>
    </location>
</feature>
<feature type="domain" description="CRAL-TRIO" evidence="2">
    <location>
        <begin position="76"/>
        <end position="239"/>
    </location>
</feature>
<reference evidence="3" key="1">
    <citation type="submission" date="2024-03" db="EMBL/GenBank/DDBJ databases">
        <title>WGS assembly of Saponaria officinalis var. Norfolk2.</title>
        <authorList>
            <person name="Jenkins J."/>
            <person name="Shu S."/>
            <person name="Grimwood J."/>
            <person name="Barry K."/>
            <person name="Goodstein D."/>
            <person name="Schmutz J."/>
            <person name="Leebens-Mack J."/>
            <person name="Osbourn A."/>
        </authorList>
    </citation>
    <scope>NUCLEOTIDE SEQUENCE [LARGE SCALE GENOMIC DNA]</scope>
    <source>
        <strain evidence="3">JIC</strain>
    </source>
</reference>
<dbReference type="PROSITE" id="PS50191">
    <property type="entry name" value="CRAL_TRIO"/>
    <property type="match status" value="1"/>
</dbReference>
<accession>A0AAW1MKY2</accession>
<evidence type="ECO:0000256" key="1">
    <source>
        <dbReference type="SAM" id="MobiDB-lite"/>
    </source>
</evidence>
<organism evidence="3 4">
    <name type="scientific">Saponaria officinalis</name>
    <name type="common">Common soapwort</name>
    <name type="synonym">Lychnis saponaria</name>
    <dbReference type="NCBI Taxonomy" id="3572"/>
    <lineage>
        <taxon>Eukaryota</taxon>
        <taxon>Viridiplantae</taxon>
        <taxon>Streptophyta</taxon>
        <taxon>Embryophyta</taxon>
        <taxon>Tracheophyta</taxon>
        <taxon>Spermatophyta</taxon>
        <taxon>Magnoliopsida</taxon>
        <taxon>eudicotyledons</taxon>
        <taxon>Gunneridae</taxon>
        <taxon>Pentapetalae</taxon>
        <taxon>Caryophyllales</taxon>
        <taxon>Caryophyllaceae</taxon>
        <taxon>Caryophylleae</taxon>
        <taxon>Saponaria</taxon>
    </lineage>
</organism>
<dbReference type="InterPro" id="IPR011074">
    <property type="entry name" value="CRAL/TRIO_N_dom"/>
</dbReference>
<proteinExistence type="predicted"/>
<dbReference type="InterPro" id="IPR036273">
    <property type="entry name" value="CRAL/TRIO_N_dom_sf"/>
</dbReference>
<dbReference type="InterPro" id="IPR052578">
    <property type="entry name" value="PI_Transfer_CRAL-TRIO"/>
</dbReference>
<evidence type="ECO:0000313" key="3">
    <source>
        <dbReference type="EMBL" id="KAK9748963.1"/>
    </source>
</evidence>
<dbReference type="FunFam" id="3.40.525.10:FF:000008">
    <property type="entry name" value="Phosphatidylinositol transfer protein 3"/>
    <property type="match status" value="1"/>
</dbReference>
<dbReference type="InterPro" id="IPR001251">
    <property type="entry name" value="CRAL-TRIO_dom"/>
</dbReference>
<comment type="caution">
    <text evidence="3">The sequence shown here is derived from an EMBL/GenBank/DDBJ whole genome shotgun (WGS) entry which is preliminary data.</text>
</comment>
<dbReference type="PANTHER" id="PTHR45824:SF6">
    <property type="entry name" value="F16L1.9 PROTEIN"/>
    <property type="match status" value="1"/>
</dbReference>
<dbReference type="SUPFAM" id="SSF52087">
    <property type="entry name" value="CRAL/TRIO domain"/>
    <property type="match status" value="1"/>
</dbReference>
<feature type="region of interest" description="Disordered" evidence="1">
    <location>
        <begin position="270"/>
        <end position="311"/>
    </location>
</feature>
<evidence type="ECO:0000259" key="2">
    <source>
        <dbReference type="PROSITE" id="PS50191"/>
    </source>
</evidence>
<dbReference type="EMBL" id="JBDFQZ010000002">
    <property type="protein sequence ID" value="KAK9748963.1"/>
    <property type="molecule type" value="Genomic_DNA"/>
</dbReference>
<gene>
    <name evidence="3" type="ORF">RND81_02G093300</name>
</gene>
<dbReference type="SUPFAM" id="SSF46938">
    <property type="entry name" value="CRAL/TRIO N-terminal domain"/>
    <property type="match status" value="1"/>
</dbReference>
<dbReference type="Proteomes" id="UP001443914">
    <property type="component" value="Unassembled WGS sequence"/>
</dbReference>
<dbReference type="AlphaFoldDB" id="A0AAW1MKY2"/>